<dbReference type="InterPro" id="IPR013320">
    <property type="entry name" value="ConA-like_dom_sf"/>
</dbReference>
<dbReference type="AlphaFoldDB" id="A0A917GXU8"/>
<accession>A0A917GXU8</accession>
<dbReference type="InterPro" id="IPR050952">
    <property type="entry name" value="TRIM-NHL_E3_ligases"/>
</dbReference>
<evidence type="ECO:0000256" key="2">
    <source>
        <dbReference type="ARBA" id="ARBA00023157"/>
    </source>
</evidence>
<dbReference type="GO" id="GO:0005975">
    <property type="term" value="P:carbohydrate metabolic process"/>
    <property type="evidence" value="ECO:0007669"/>
    <property type="project" value="UniProtKB-ARBA"/>
</dbReference>
<dbReference type="NCBIfam" id="TIGR04183">
    <property type="entry name" value="Por_Secre_tail"/>
    <property type="match status" value="1"/>
</dbReference>
<comment type="caution">
    <text evidence="4">The sequence shown here is derived from an EMBL/GenBank/DDBJ whole genome shotgun (WGS) entry which is preliminary data.</text>
</comment>
<dbReference type="CDD" id="cd05819">
    <property type="entry name" value="NHL"/>
    <property type="match status" value="1"/>
</dbReference>
<proteinExistence type="predicted"/>
<sequence length="1213" mass="128905">MCFSLIGYAQNFDHIYSDTVEGSAVEINFNDISACQSNVVLNITEFRNLSYPTNLCANLFVKYKVFVNDVEIGDYCTGEAQSFDLSTYGAINNVKIVGYNTYNDIDDTIKINANLVVSSSLVAMPATSPTTSELSYCLNTSATALTATLTGGATRLKWYTTNSGGLPSNSVIPNTSVLGSTIYWVSQADAVGCESERSSVVVTVYDTPNIPTAEAQEFCESRTVADLVPEPSATIVWYDVETEGVILSSTSELTTGTYYVSEVNANGCESERVSVNVSVNSILAPIAEAQAFCGVATVADLLPESSSTIIWYDLQTEGSPLSSTTSLTAGTYYVSETNANGCESERTAVNISINGVPHAPTANSVQIYTSEATIADLTATGTGLLWYDVATNGTSLDLTVSLVDGTTYYVSQTTTCGESLKTAITVKEISEASQAFCGSATVENLTSTPSADATVSWYSEATGGTALENTTALATGTYYIEESMTGSVTTLLSDLYNPTGVAVQSGGKILLSDYNGSSIIRMNADGTNIETLGNGFESARDVVIEADGKILVLGTGDIQRMNTDGSNIETLIEGYLYINSVSVQADGKIIFFDFYEGSLKRMNADGTAIETLNDYFELDSEQIAIQADGKIVVANLGFRSIMRFNADGTNLETVGGVFDYPTGVAIQADGKIVVATQNGEIKRMNPDGTGLETIANVSSPGKLAIEADGKILVVDDNTIKRITEAYTSNRVAVSVIINEAPEAPTVSTPVTYNQGDTASALTATSGGTGLLWYTSETGDTALTEAPTPNTDTIGSTSYWVTSTNDNGCESERIEIVVTIYSPATHLNFDGVKDYVDCENILPASYTKEAWISMSAFTSANNIISGSNNSGQHALWVPNGILSAGHNGSWNGVVDPDILSLNTWYHVAVSYDSATQEMKLYKDGILVATNNNIPAPINGNKVIIGGYSPSEGNFLWNGSIDDVRIWDVVRSADQINSSKNCELQGSESSLVAYYKFNQGGDTADNTAITTLTDATVNAHDGTLANFTLSGTTSNFLAGSPITTGSTIPNAPTTTTSITYEVGDTASILTATTDGSGVLWYTTETGGTGDVNAPTPSTETVGSTSYWVTSTNENGCESERVEVEVTVEETLGVNENEMLKNINIYPNPTNAYVTITLPNTQESKITVYDLNGRLLLNQSNTNGDFKIDLSAYQAGVYLLKIEVNQNQVIKRIIKN</sequence>
<evidence type="ECO:0000259" key="3">
    <source>
        <dbReference type="SMART" id="SM00560"/>
    </source>
</evidence>
<keyword evidence="2" id="KW-1015">Disulfide bond</keyword>
<organism evidence="4 5">
    <name type="scientific">Bizionia arctica</name>
    <dbReference type="NCBI Taxonomy" id="1495645"/>
    <lineage>
        <taxon>Bacteria</taxon>
        <taxon>Pseudomonadati</taxon>
        <taxon>Bacteroidota</taxon>
        <taxon>Flavobacteriia</taxon>
        <taxon>Flavobacteriales</taxon>
        <taxon>Flavobacteriaceae</taxon>
        <taxon>Bizionia</taxon>
    </lineage>
</organism>
<dbReference type="SUPFAM" id="SSF49899">
    <property type="entry name" value="Concanavalin A-like lectins/glucanases"/>
    <property type="match status" value="1"/>
</dbReference>
<feature type="domain" description="LamG-like jellyroll fold" evidence="3">
    <location>
        <begin position="843"/>
        <end position="972"/>
    </location>
</feature>
<keyword evidence="5" id="KW-1185">Reference proteome</keyword>
<dbReference type="PANTHER" id="PTHR24104:SF25">
    <property type="entry name" value="PROTEIN LIN-41"/>
    <property type="match status" value="1"/>
</dbReference>
<dbReference type="Pfam" id="PF19081">
    <property type="entry name" value="Ig_7"/>
    <property type="match status" value="5"/>
</dbReference>
<dbReference type="SUPFAM" id="SSF63829">
    <property type="entry name" value="Calcium-dependent phosphotriesterase"/>
    <property type="match status" value="1"/>
</dbReference>
<evidence type="ECO:0000256" key="1">
    <source>
        <dbReference type="ARBA" id="ARBA00022729"/>
    </source>
</evidence>
<dbReference type="GO" id="GO:0004553">
    <property type="term" value="F:hydrolase activity, hydrolyzing O-glycosyl compounds"/>
    <property type="evidence" value="ECO:0007669"/>
    <property type="project" value="UniProtKB-ARBA"/>
</dbReference>
<protein>
    <recommendedName>
        <fullName evidence="3">LamG-like jellyroll fold domain-containing protein</fullName>
    </recommendedName>
</protein>
<dbReference type="Gene3D" id="2.40.10.500">
    <property type="match status" value="1"/>
</dbReference>
<dbReference type="GO" id="GO:0008270">
    <property type="term" value="F:zinc ion binding"/>
    <property type="evidence" value="ECO:0007669"/>
    <property type="project" value="UniProtKB-KW"/>
</dbReference>
<dbReference type="InterPro" id="IPR006558">
    <property type="entry name" value="LamG-like"/>
</dbReference>
<dbReference type="InterPro" id="IPR044023">
    <property type="entry name" value="Ig_7"/>
</dbReference>
<name>A0A917GXU8_9FLAO</name>
<gene>
    <name evidence="4" type="ORF">GCM10010976_33960</name>
</gene>
<dbReference type="Proteomes" id="UP000625976">
    <property type="component" value="Unassembled WGS sequence"/>
</dbReference>
<dbReference type="SMART" id="SM00560">
    <property type="entry name" value="LamGL"/>
    <property type="match status" value="1"/>
</dbReference>
<dbReference type="Pfam" id="PF13385">
    <property type="entry name" value="Laminin_G_3"/>
    <property type="match status" value="1"/>
</dbReference>
<keyword evidence="1" id="KW-0732">Signal</keyword>
<reference evidence="4" key="1">
    <citation type="journal article" date="2014" name="Int. J. Syst. Evol. Microbiol.">
        <title>Complete genome sequence of Corynebacterium casei LMG S-19264T (=DSM 44701T), isolated from a smear-ripened cheese.</title>
        <authorList>
            <consortium name="US DOE Joint Genome Institute (JGI-PGF)"/>
            <person name="Walter F."/>
            <person name="Albersmeier A."/>
            <person name="Kalinowski J."/>
            <person name="Ruckert C."/>
        </authorList>
    </citation>
    <scope>NUCLEOTIDE SEQUENCE</scope>
    <source>
        <strain evidence="4">CGMCC 1.12751</strain>
    </source>
</reference>
<evidence type="ECO:0000313" key="4">
    <source>
        <dbReference type="EMBL" id="GGG60379.1"/>
    </source>
</evidence>
<dbReference type="PANTHER" id="PTHR24104">
    <property type="entry name" value="E3 UBIQUITIN-PROTEIN LIGASE NHLRC1-RELATED"/>
    <property type="match status" value="1"/>
</dbReference>
<evidence type="ECO:0000313" key="5">
    <source>
        <dbReference type="Proteomes" id="UP000625976"/>
    </source>
</evidence>
<dbReference type="EMBL" id="BMFQ01000004">
    <property type="protein sequence ID" value="GGG60379.1"/>
    <property type="molecule type" value="Genomic_DNA"/>
</dbReference>
<dbReference type="Gene3D" id="2.80.10.50">
    <property type="match status" value="2"/>
</dbReference>
<reference evidence="4" key="2">
    <citation type="submission" date="2020-09" db="EMBL/GenBank/DDBJ databases">
        <authorList>
            <person name="Sun Q."/>
            <person name="Zhou Y."/>
        </authorList>
    </citation>
    <scope>NUCLEOTIDE SEQUENCE</scope>
    <source>
        <strain evidence="4">CGMCC 1.12751</strain>
    </source>
</reference>
<dbReference type="Pfam" id="PF18962">
    <property type="entry name" value="Por_Secre_tail"/>
    <property type="match status" value="1"/>
</dbReference>
<dbReference type="Gene3D" id="2.60.120.200">
    <property type="match status" value="1"/>
</dbReference>
<dbReference type="InterPro" id="IPR026444">
    <property type="entry name" value="Secre_tail"/>
</dbReference>